<gene>
    <name evidence="1" type="ORF">GCM10023346_04400</name>
</gene>
<name>A0ABP9S0Z9_9MICC</name>
<evidence type="ECO:0000313" key="2">
    <source>
        <dbReference type="Proteomes" id="UP001500200"/>
    </source>
</evidence>
<accession>A0ABP9S0Z9</accession>
<organism evidence="1 2">
    <name type="scientific">Arthrobacter gyeryongensis</name>
    <dbReference type="NCBI Taxonomy" id="1650592"/>
    <lineage>
        <taxon>Bacteria</taxon>
        <taxon>Bacillati</taxon>
        <taxon>Actinomycetota</taxon>
        <taxon>Actinomycetes</taxon>
        <taxon>Micrococcales</taxon>
        <taxon>Micrococcaceae</taxon>
        <taxon>Arthrobacter</taxon>
    </lineage>
</organism>
<dbReference type="RefSeq" id="WP_345447620.1">
    <property type="nucleotide sequence ID" value="NZ_BAABKK010000003.1"/>
</dbReference>
<comment type="caution">
    <text evidence="1">The sequence shown here is derived from an EMBL/GenBank/DDBJ whole genome shotgun (WGS) entry which is preliminary data.</text>
</comment>
<protein>
    <submittedName>
        <fullName evidence="1">Uncharacterized protein</fullName>
    </submittedName>
</protein>
<evidence type="ECO:0000313" key="1">
    <source>
        <dbReference type="EMBL" id="GAA5189550.1"/>
    </source>
</evidence>
<keyword evidence="2" id="KW-1185">Reference proteome</keyword>
<proteinExistence type="predicted"/>
<sequence>MNGSRETWEDPSEDALFFLLEDIEQGRKKFLVIERVADATRQTYIQSIRNDAGEFVVEFRDGSPDQHFGTVVADMRAAHDLITAWSFGRDGWREAADWSHISFDE</sequence>
<reference evidence="2" key="1">
    <citation type="journal article" date="2019" name="Int. J. Syst. Evol. Microbiol.">
        <title>The Global Catalogue of Microorganisms (GCM) 10K type strain sequencing project: providing services to taxonomists for standard genome sequencing and annotation.</title>
        <authorList>
            <consortium name="The Broad Institute Genomics Platform"/>
            <consortium name="The Broad Institute Genome Sequencing Center for Infectious Disease"/>
            <person name="Wu L."/>
            <person name="Ma J."/>
        </authorList>
    </citation>
    <scope>NUCLEOTIDE SEQUENCE [LARGE SCALE GENOMIC DNA]</scope>
    <source>
        <strain evidence="2">JCM 18514</strain>
    </source>
</reference>
<dbReference type="EMBL" id="BAABKK010000003">
    <property type="protein sequence ID" value="GAA5189550.1"/>
    <property type="molecule type" value="Genomic_DNA"/>
</dbReference>
<dbReference type="Proteomes" id="UP001500200">
    <property type="component" value="Unassembled WGS sequence"/>
</dbReference>